<dbReference type="AlphaFoldDB" id="A0A6M3IP18"/>
<accession>A0A6M3IP18</accession>
<gene>
    <name evidence="2" type="ORF">MM415A00708_0018</name>
    <name evidence="1" type="ORF">MM415B01304_0006</name>
</gene>
<reference evidence="1" key="1">
    <citation type="submission" date="2020-03" db="EMBL/GenBank/DDBJ databases">
        <title>The deep terrestrial virosphere.</title>
        <authorList>
            <person name="Holmfeldt K."/>
            <person name="Nilsson E."/>
            <person name="Simone D."/>
            <person name="Lopez-Fernandez M."/>
            <person name="Wu X."/>
            <person name="de Brujin I."/>
            <person name="Lundin D."/>
            <person name="Andersson A."/>
            <person name="Bertilsson S."/>
            <person name="Dopson M."/>
        </authorList>
    </citation>
    <scope>NUCLEOTIDE SEQUENCE</scope>
    <source>
        <strain evidence="2">MM415A00708</strain>
        <strain evidence="1">MM415B01304</strain>
    </source>
</reference>
<evidence type="ECO:0000313" key="1">
    <source>
        <dbReference type="EMBL" id="QJA59350.1"/>
    </source>
</evidence>
<dbReference type="EMBL" id="MT141366">
    <property type="protein sequence ID" value="QJA59350.1"/>
    <property type="molecule type" value="Genomic_DNA"/>
</dbReference>
<dbReference type="EMBL" id="MT142424">
    <property type="protein sequence ID" value="QJA80495.1"/>
    <property type="molecule type" value="Genomic_DNA"/>
</dbReference>
<evidence type="ECO:0000313" key="2">
    <source>
        <dbReference type="EMBL" id="QJA80495.1"/>
    </source>
</evidence>
<sequence length="100" mass="10590">MSSDSKVCIVASAVGLVIGNLFDLSGGKIVLNKPRILQSQPLKDGGLALSLLVPLGAPSSAVLKDDCWWEVEDAEMKKKYLEAITGLTLVQNIPKGGKLQ</sequence>
<name>A0A6M3IP18_9ZZZZ</name>
<proteinExistence type="predicted"/>
<protein>
    <submittedName>
        <fullName evidence="1">Uncharacterized protein</fullName>
    </submittedName>
</protein>
<organism evidence="1">
    <name type="scientific">viral metagenome</name>
    <dbReference type="NCBI Taxonomy" id="1070528"/>
    <lineage>
        <taxon>unclassified sequences</taxon>
        <taxon>metagenomes</taxon>
        <taxon>organismal metagenomes</taxon>
    </lineage>
</organism>